<feature type="signal peptide" evidence="2">
    <location>
        <begin position="1"/>
        <end position="19"/>
    </location>
</feature>
<evidence type="ECO:0000256" key="1">
    <source>
        <dbReference type="SAM" id="MobiDB-lite"/>
    </source>
</evidence>
<sequence>MPQLSAWMGAGVVAAGVSAALIAGVDTAGADTGSDTSGSAGASASDSADRGPRATGDSARESRKPNLSNRTEASGGDGDSGDTSVGDAEPADPSEKSGADETADDTGAGTAPEPSDVDVDDTADQLPEGDAETVPDLDTEPSGVDDLPPVSPEPQDAAIEAEVPAAAEQASVAAPPTAPATVGTVAAQQVSATVAPTATLAAPESRSLQDVIQSLVMEIIGAAVRFVSGPPVTPPGSNVTVRSSRLEITDGRTVRADWYYPDGDEPPQRLIYLQHGYLGIGPMYSYTASWLAERTNSIVVAPTLSSNRYVRDGFWLGDDQAHRATADLLLGDRDALTASAVAAGLIRKYGPDAVLPQSFTLVGHSLGAGVAAGAAGYYADAVLAAGGTNHLAGIVLLDGAPPAGVLAGALDKLDGLGGYIPVFELGAPKESGVRPVDDALNDHRPGRFNGVVLDGGQHLDAMQGGSRLIQYVSYLYRGFPTEQNKSAAQTFLAGWVNDIFAGRIDPSTGACEEDGCDGVYGLPGQSLSVETPAGPATGVVIGTAVAPTRTVFDPVAAGALLSARPTVIRLLIDS</sequence>
<feature type="compositionally biased region" description="Low complexity" evidence="1">
    <location>
        <begin position="27"/>
        <end position="46"/>
    </location>
</feature>
<feature type="compositionally biased region" description="Acidic residues" evidence="1">
    <location>
        <begin position="115"/>
        <end position="139"/>
    </location>
</feature>
<gene>
    <name evidence="3" type="ORF">NCTC10742_04455</name>
</gene>
<dbReference type="SUPFAM" id="SSF53474">
    <property type="entry name" value="alpha/beta-Hydrolases"/>
    <property type="match status" value="1"/>
</dbReference>
<feature type="region of interest" description="Disordered" evidence="1">
    <location>
        <begin position="27"/>
        <end position="154"/>
    </location>
</feature>
<evidence type="ECO:0000256" key="2">
    <source>
        <dbReference type="SAM" id="SignalP"/>
    </source>
</evidence>
<feature type="chain" id="PRO_5039312919" evidence="2">
    <location>
        <begin position="20"/>
        <end position="574"/>
    </location>
</feature>
<dbReference type="InterPro" id="IPR029058">
    <property type="entry name" value="AB_hydrolase_fold"/>
</dbReference>
<evidence type="ECO:0000313" key="4">
    <source>
        <dbReference type="Proteomes" id="UP000254291"/>
    </source>
</evidence>
<dbReference type="AlphaFoldDB" id="A0A378STH8"/>
<dbReference type="Proteomes" id="UP000254291">
    <property type="component" value="Unassembled WGS sequence"/>
</dbReference>
<reference evidence="3 4" key="1">
    <citation type="submission" date="2018-06" db="EMBL/GenBank/DDBJ databases">
        <authorList>
            <consortium name="Pathogen Informatics"/>
            <person name="Doyle S."/>
        </authorList>
    </citation>
    <scope>NUCLEOTIDE SEQUENCE [LARGE SCALE GENOMIC DNA]</scope>
    <source>
        <strain evidence="3 4">NCTC10742</strain>
    </source>
</reference>
<evidence type="ECO:0000313" key="3">
    <source>
        <dbReference type="EMBL" id="STZ45206.1"/>
    </source>
</evidence>
<dbReference type="EMBL" id="UGQM01000001">
    <property type="protein sequence ID" value="STZ45206.1"/>
    <property type="molecule type" value="Genomic_DNA"/>
</dbReference>
<keyword evidence="2" id="KW-0732">Signal</keyword>
<proteinExistence type="predicted"/>
<feature type="compositionally biased region" description="Basic and acidic residues" evidence="1">
    <location>
        <begin position="47"/>
        <end position="64"/>
    </location>
</feature>
<name>A0A378STH8_9MYCO</name>
<organism evidence="3 4">
    <name type="scientific">Mycolicibacterium gilvum</name>
    <dbReference type="NCBI Taxonomy" id="1804"/>
    <lineage>
        <taxon>Bacteria</taxon>
        <taxon>Bacillati</taxon>
        <taxon>Actinomycetota</taxon>
        <taxon>Actinomycetes</taxon>
        <taxon>Mycobacteriales</taxon>
        <taxon>Mycobacteriaceae</taxon>
        <taxon>Mycolicibacterium</taxon>
    </lineage>
</organism>
<dbReference type="RefSeq" id="WP_013471017.1">
    <property type="nucleotide sequence ID" value="NZ_JACKST010000143.1"/>
</dbReference>
<dbReference type="Gene3D" id="3.40.50.1820">
    <property type="entry name" value="alpha/beta hydrolase"/>
    <property type="match status" value="1"/>
</dbReference>
<protein>
    <submittedName>
        <fullName evidence="3">Esterase/lipase</fullName>
    </submittedName>
</protein>
<accession>A0A378STH8</accession>